<evidence type="ECO:0000256" key="9">
    <source>
        <dbReference type="HAMAP-Rule" id="MF_00027"/>
    </source>
</evidence>
<keyword evidence="8 9" id="KW-0315">Glutamine amidotransferase</keyword>
<keyword evidence="13" id="KW-1185">Reference proteome</keyword>
<comment type="pathway">
    <text evidence="9">Cofactor biosynthesis; adenosylcobalamin biosynthesis; cob(II)yrinate a,c-diamide from sirohydrochlorin (anaerobic route): step 10/10.</text>
</comment>
<dbReference type="Gene3D" id="3.40.50.880">
    <property type="match status" value="1"/>
</dbReference>
<gene>
    <name evidence="9" type="primary">cbiA</name>
    <name evidence="12" type="ORF">PX653_25675</name>
</gene>
<evidence type="ECO:0000256" key="4">
    <source>
        <dbReference type="ARBA" id="ARBA00022598"/>
    </source>
</evidence>
<dbReference type="PANTHER" id="PTHR43873">
    <property type="entry name" value="COBYRINATE A,C-DIAMIDE SYNTHASE"/>
    <property type="match status" value="1"/>
</dbReference>
<keyword evidence="4 9" id="KW-0436">Ligase</keyword>
<comment type="similarity">
    <text evidence="9">Belongs to the CobB/CbiA family.</text>
</comment>
<evidence type="ECO:0000259" key="10">
    <source>
        <dbReference type="Pfam" id="PF01656"/>
    </source>
</evidence>
<evidence type="ECO:0000256" key="8">
    <source>
        <dbReference type="ARBA" id="ARBA00022962"/>
    </source>
</evidence>
<evidence type="ECO:0000256" key="5">
    <source>
        <dbReference type="ARBA" id="ARBA00022741"/>
    </source>
</evidence>
<evidence type="ECO:0000256" key="1">
    <source>
        <dbReference type="ARBA" id="ARBA00001946"/>
    </source>
</evidence>
<organism evidence="12 13">
    <name type="scientific">Pseudoduganella chitinolytica</name>
    <dbReference type="NCBI Taxonomy" id="34070"/>
    <lineage>
        <taxon>Bacteria</taxon>
        <taxon>Pseudomonadati</taxon>
        <taxon>Pseudomonadota</taxon>
        <taxon>Betaproteobacteria</taxon>
        <taxon>Burkholderiales</taxon>
        <taxon>Oxalobacteraceae</taxon>
        <taxon>Telluria group</taxon>
        <taxon>Pseudoduganella</taxon>
    </lineage>
</organism>
<evidence type="ECO:0000256" key="2">
    <source>
        <dbReference type="ARBA" id="ARBA00006205"/>
    </source>
</evidence>
<dbReference type="PANTHER" id="PTHR43873:SF1">
    <property type="entry name" value="COBYRINATE A,C-DIAMIDE SYNTHASE"/>
    <property type="match status" value="1"/>
</dbReference>
<dbReference type="SUPFAM" id="SSF52317">
    <property type="entry name" value="Class I glutamine amidotransferase-like"/>
    <property type="match status" value="1"/>
</dbReference>
<dbReference type="SUPFAM" id="SSF52540">
    <property type="entry name" value="P-loop containing nucleoside triphosphate hydrolases"/>
    <property type="match status" value="1"/>
</dbReference>
<dbReference type="InterPro" id="IPR029062">
    <property type="entry name" value="Class_I_gatase-like"/>
</dbReference>
<protein>
    <recommendedName>
        <fullName evidence="9">Cobyrinate a,c-diamide synthase</fullName>
        <ecNumber evidence="9">6.3.5.11</ecNumber>
    </recommendedName>
    <alternativeName>
        <fullName evidence="9">Cobyrinic acid a,c-diamide synthetase</fullName>
    </alternativeName>
</protein>
<feature type="domain" description="CobQ/CobB/MinD/ParA nucleotide binding" evidence="10">
    <location>
        <begin position="7"/>
        <end position="172"/>
    </location>
</feature>
<dbReference type="HAMAP" id="MF_00027">
    <property type="entry name" value="CobB_CbiA"/>
    <property type="match status" value="1"/>
</dbReference>
<dbReference type="InterPro" id="IPR002586">
    <property type="entry name" value="CobQ/CobB/MinD/ParA_Nub-bd_dom"/>
</dbReference>
<dbReference type="PROSITE" id="PS51274">
    <property type="entry name" value="GATASE_COBBQ"/>
    <property type="match status" value="1"/>
</dbReference>
<dbReference type="NCBIfam" id="NF002204">
    <property type="entry name" value="PRK01077.1"/>
    <property type="match status" value="1"/>
</dbReference>
<dbReference type="Proteomes" id="UP001216510">
    <property type="component" value="Chromosome"/>
</dbReference>
<dbReference type="InterPro" id="IPR004484">
    <property type="entry name" value="CbiA/CobB_synth"/>
</dbReference>
<evidence type="ECO:0000259" key="11">
    <source>
        <dbReference type="Pfam" id="PF07685"/>
    </source>
</evidence>
<sequence>MAARAVLIAAVSSGQGKTTVTAALARKLAQAGQRVRVFKCGPDFIDPMVLRRASGAPVETLDLWMVGRERCHQLLAQAAAEADAILIEGVMGLYDGTPSAADLAREFGVPVLAVIDAGAMAQTAGALVHGLRDYGPVEMAGVIANRVGSAGHAAMVQASLRGIPLFGTLPKQGRSLPERHLGLVLPDEVAGIDDLLDELAAQLTFDLDAWTALPATTFDTPAPQASLQPMLAGRTIAIARDEAFLFVYHANTELLRQLGAHIVYFAPLNDEPVPADADAVYLPGGYPELHCERLAGAARWRASIQAAHAAGKPIVAECGGMMALAEGLADGAGQDWPMAGLLPGRVTVQKKLAGLGPQALATPQGILRGHTFHYSRLDTDAPVATHTSKNPSGAQGEAVYRVGSLTASYFHSYFPSNPAAVAALFSRSDA</sequence>
<name>A0ABY8BEK5_9BURK</name>
<keyword evidence="7 9" id="KW-0460">Magnesium</keyword>
<evidence type="ECO:0000256" key="6">
    <source>
        <dbReference type="ARBA" id="ARBA00022840"/>
    </source>
</evidence>
<evidence type="ECO:0000313" key="12">
    <source>
        <dbReference type="EMBL" id="WEF32754.1"/>
    </source>
</evidence>
<dbReference type="NCBIfam" id="TIGR00379">
    <property type="entry name" value="cobB"/>
    <property type="match status" value="1"/>
</dbReference>
<comment type="miscellaneous">
    <text evidence="9">The a and c carboxylates of cobyrinate are activated for nucleophilic attack via formation of a phosphorylated intermediate by ATP. CbiA catalyzes first the amidation of the c-carboxylate, and then that of the a-carboxylate.</text>
</comment>
<dbReference type="Pfam" id="PF07685">
    <property type="entry name" value="GATase_3"/>
    <property type="match status" value="1"/>
</dbReference>
<accession>A0ABY8BEK5</accession>
<proteinExistence type="inferred from homology"/>
<dbReference type="PROSITE" id="PS51273">
    <property type="entry name" value="GATASE_TYPE_1"/>
    <property type="match status" value="1"/>
</dbReference>
<comment type="domain">
    <text evidence="9">Comprises of two domains. The C-terminal domain contains the binding site for glutamine and catalyzes the hydrolysis of this substrate to glutamate and ammonia. The N-terminal domain is anticipated to bind ATP and cobyrinate and catalyzes the ultimate synthesis of the diamide product. The ammonia produced via the glutaminase domain is probably translocated to the adjacent domain via a molecular tunnel, where it reacts with an activated intermediate.</text>
</comment>
<feature type="active site" description="Nucleophile" evidence="9">
    <location>
        <position position="318"/>
    </location>
</feature>
<evidence type="ECO:0000313" key="13">
    <source>
        <dbReference type="Proteomes" id="UP001216510"/>
    </source>
</evidence>
<feature type="domain" description="CobB/CobQ-like glutamine amidotransferase" evidence="11">
    <location>
        <begin position="235"/>
        <end position="417"/>
    </location>
</feature>
<dbReference type="Pfam" id="PF01656">
    <property type="entry name" value="CbiA"/>
    <property type="match status" value="1"/>
</dbReference>
<keyword evidence="5 9" id="KW-0547">Nucleotide-binding</keyword>
<evidence type="ECO:0000256" key="3">
    <source>
        <dbReference type="ARBA" id="ARBA00022573"/>
    </source>
</evidence>
<comment type="function">
    <text evidence="9">Catalyzes the ATP-dependent amidation of the two carboxylate groups at positions a and c of cobyrinate, using either L-glutamine or ammonia as the nitrogen source.</text>
</comment>
<dbReference type="CDD" id="cd03130">
    <property type="entry name" value="GATase1_CobB"/>
    <property type="match status" value="1"/>
</dbReference>
<comment type="cofactor">
    <cofactor evidence="1 9">
        <name>Mg(2+)</name>
        <dbReference type="ChEBI" id="CHEBI:18420"/>
    </cofactor>
</comment>
<dbReference type="RefSeq" id="WP_277415472.1">
    <property type="nucleotide sequence ID" value="NZ_CP119083.1"/>
</dbReference>
<dbReference type="Gene3D" id="3.40.50.300">
    <property type="entry name" value="P-loop containing nucleotide triphosphate hydrolases"/>
    <property type="match status" value="2"/>
</dbReference>
<dbReference type="EMBL" id="CP119083">
    <property type="protein sequence ID" value="WEF32754.1"/>
    <property type="molecule type" value="Genomic_DNA"/>
</dbReference>
<keyword evidence="6 9" id="KW-0067">ATP-binding</keyword>
<dbReference type="EC" id="6.3.5.11" evidence="9"/>
<feature type="site" description="Increases nucleophilicity of active site Cys" evidence="9">
    <location>
        <position position="411"/>
    </location>
</feature>
<comment type="similarity">
    <text evidence="2">Belongs to the CobB/CobQ family. CobQ subfamily.</text>
</comment>
<dbReference type="InterPro" id="IPR027417">
    <property type="entry name" value="P-loop_NTPase"/>
</dbReference>
<evidence type="ECO:0000256" key="7">
    <source>
        <dbReference type="ARBA" id="ARBA00022842"/>
    </source>
</evidence>
<keyword evidence="3 9" id="KW-0169">Cobalamin biosynthesis</keyword>
<dbReference type="InterPro" id="IPR011698">
    <property type="entry name" value="GATase_3"/>
</dbReference>
<reference evidence="12 13" key="1">
    <citation type="submission" date="2023-02" db="EMBL/GenBank/DDBJ databases">
        <title>Gemone sequence of Telluria chitinolytica ACM 3522T.</title>
        <authorList>
            <person name="Frediansyah A."/>
            <person name="Miess H."/>
            <person name="Gross H."/>
        </authorList>
    </citation>
    <scope>NUCLEOTIDE SEQUENCE [LARGE SCALE GENOMIC DNA]</scope>
    <source>
        <strain evidence="12 13">ACM 3522</strain>
    </source>
</reference>
<comment type="catalytic activity">
    <reaction evidence="9">
        <text>cob(II)yrinate + 2 L-glutamine + 2 ATP + 2 H2O = cob(II)yrinate a,c diamide + 2 L-glutamate + 2 ADP + 2 phosphate + 2 H(+)</text>
        <dbReference type="Rhea" id="RHEA:26289"/>
        <dbReference type="ChEBI" id="CHEBI:15377"/>
        <dbReference type="ChEBI" id="CHEBI:15378"/>
        <dbReference type="ChEBI" id="CHEBI:29985"/>
        <dbReference type="ChEBI" id="CHEBI:30616"/>
        <dbReference type="ChEBI" id="CHEBI:43474"/>
        <dbReference type="ChEBI" id="CHEBI:58359"/>
        <dbReference type="ChEBI" id="CHEBI:58537"/>
        <dbReference type="ChEBI" id="CHEBI:58894"/>
        <dbReference type="ChEBI" id="CHEBI:456216"/>
        <dbReference type="EC" id="6.3.5.11"/>
    </reaction>
</comment>